<evidence type="ECO:0000313" key="9">
    <source>
        <dbReference type="Proteomes" id="UP000326396"/>
    </source>
</evidence>
<keyword evidence="3 6" id="KW-0812">Transmembrane</keyword>
<dbReference type="GO" id="GO:0016020">
    <property type="term" value="C:membrane"/>
    <property type="evidence" value="ECO:0007669"/>
    <property type="project" value="UniProtKB-SubCell"/>
</dbReference>
<dbReference type="FunFam" id="1.20.120.1630:FF:000017">
    <property type="entry name" value="3-oxo-5-alpha-steroid 4-dehydrogenase family protein"/>
    <property type="match status" value="1"/>
</dbReference>
<dbReference type="InterPro" id="IPR001104">
    <property type="entry name" value="3-oxo-5_a-steroid_4-DH_C"/>
</dbReference>
<dbReference type="GO" id="GO:0016627">
    <property type="term" value="F:oxidoreductase activity, acting on the CH-CH group of donors"/>
    <property type="evidence" value="ECO:0007669"/>
    <property type="project" value="InterPro"/>
</dbReference>
<keyword evidence="5 6" id="KW-0472">Membrane</keyword>
<comment type="caution">
    <text evidence="8">The sequence shown here is derived from an EMBL/GenBank/DDBJ whole genome shotgun (WGS) entry which is preliminary data.</text>
</comment>
<keyword evidence="4 6" id="KW-1133">Transmembrane helix</keyword>
<evidence type="ECO:0000256" key="2">
    <source>
        <dbReference type="ARBA" id="ARBA00007742"/>
    </source>
</evidence>
<comment type="subcellular location">
    <subcellularLocation>
        <location evidence="1">Membrane</location>
        <topology evidence="1">Multi-pass membrane protein</topology>
    </subcellularLocation>
</comment>
<feature type="transmembrane region" description="Helical" evidence="6">
    <location>
        <begin position="141"/>
        <end position="159"/>
    </location>
</feature>
<proteinExistence type="inferred from homology"/>
<feature type="transmembrane region" description="Helical" evidence="6">
    <location>
        <begin position="105"/>
        <end position="129"/>
    </location>
</feature>
<dbReference type="Proteomes" id="UP000326396">
    <property type="component" value="Linkage Group LG14"/>
</dbReference>
<sequence length="251" mass="28326">MSILSVVSLTNGGYAESKGKHIKYSKFFNLTTSKLQNDQQIVKMASRNGMFLLYAPAFLVGLVSFVVFYDRDQDLRFLMVISALTIHFLKRVIEVLLVHKYSGYIALEAVIPISLSYAISTATMIYAQYLSQASLEPLIDLKHVGVALFLVGITGNFYHHLILSTLRKNDDKQYKIPKGGLFDLVTCPHYLFEIIGFIGVSCISQTMYSVCFLMGTISYLTGRSFATREWYVSKFGEKFNKDVKALVPYVL</sequence>
<dbReference type="PANTHER" id="PTHR10556:SF35">
    <property type="entry name" value="3-OXO-5-ALPHA-STEROID 4-DEHYDROGENASE FAMILY PROTEIN"/>
    <property type="match status" value="1"/>
</dbReference>
<gene>
    <name evidence="8" type="ORF">E3N88_13324</name>
</gene>
<dbReference type="EMBL" id="SZYD01000006">
    <property type="protein sequence ID" value="KAD5961851.1"/>
    <property type="molecule type" value="Genomic_DNA"/>
</dbReference>
<dbReference type="AlphaFoldDB" id="A0A5N6P898"/>
<dbReference type="PROSITE" id="PS50244">
    <property type="entry name" value="S5A_REDUCTASE"/>
    <property type="match status" value="1"/>
</dbReference>
<name>A0A5N6P898_9ASTR</name>
<evidence type="ECO:0000259" key="7">
    <source>
        <dbReference type="Pfam" id="PF02544"/>
    </source>
</evidence>
<dbReference type="GO" id="GO:0006629">
    <property type="term" value="P:lipid metabolic process"/>
    <property type="evidence" value="ECO:0007669"/>
    <property type="project" value="InterPro"/>
</dbReference>
<accession>A0A5N6P898</accession>
<dbReference type="InterPro" id="IPR039357">
    <property type="entry name" value="SRD5A/TECR"/>
</dbReference>
<evidence type="ECO:0000256" key="1">
    <source>
        <dbReference type="ARBA" id="ARBA00004141"/>
    </source>
</evidence>
<protein>
    <recommendedName>
        <fullName evidence="7">3-oxo-5-alpha-steroid 4-dehydrogenase C-terminal domain-containing protein</fullName>
    </recommendedName>
</protein>
<evidence type="ECO:0000256" key="6">
    <source>
        <dbReference type="SAM" id="Phobius"/>
    </source>
</evidence>
<evidence type="ECO:0000256" key="5">
    <source>
        <dbReference type="ARBA" id="ARBA00023136"/>
    </source>
</evidence>
<feature type="domain" description="3-oxo-5-alpha-steroid 4-dehydrogenase C-terminal" evidence="7">
    <location>
        <begin position="124"/>
        <end position="251"/>
    </location>
</feature>
<evidence type="ECO:0000313" key="8">
    <source>
        <dbReference type="EMBL" id="KAD5961851.1"/>
    </source>
</evidence>
<dbReference type="PANTHER" id="PTHR10556">
    <property type="entry name" value="3-OXO-5-ALPHA-STEROID 4-DEHYDROGENASE"/>
    <property type="match status" value="1"/>
</dbReference>
<keyword evidence="9" id="KW-1185">Reference proteome</keyword>
<comment type="similarity">
    <text evidence="2">Belongs to the steroid 5-alpha reductase family.</text>
</comment>
<organism evidence="8 9">
    <name type="scientific">Mikania micrantha</name>
    <name type="common">bitter vine</name>
    <dbReference type="NCBI Taxonomy" id="192012"/>
    <lineage>
        <taxon>Eukaryota</taxon>
        <taxon>Viridiplantae</taxon>
        <taxon>Streptophyta</taxon>
        <taxon>Embryophyta</taxon>
        <taxon>Tracheophyta</taxon>
        <taxon>Spermatophyta</taxon>
        <taxon>Magnoliopsida</taxon>
        <taxon>eudicotyledons</taxon>
        <taxon>Gunneridae</taxon>
        <taxon>Pentapetalae</taxon>
        <taxon>asterids</taxon>
        <taxon>campanulids</taxon>
        <taxon>Asterales</taxon>
        <taxon>Asteraceae</taxon>
        <taxon>Asteroideae</taxon>
        <taxon>Heliantheae alliance</taxon>
        <taxon>Eupatorieae</taxon>
        <taxon>Mikania</taxon>
    </lineage>
</organism>
<feature type="transmembrane region" description="Helical" evidence="6">
    <location>
        <begin position="51"/>
        <end position="69"/>
    </location>
</feature>
<reference evidence="8 9" key="1">
    <citation type="submission" date="2019-05" db="EMBL/GenBank/DDBJ databases">
        <title>Mikania micrantha, genome provides insights into the molecular mechanism of rapid growth.</title>
        <authorList>
            <person name="Liu B."/>
        </authorList>
    </citation>
    <scope>NUCLEOTIDE SEQUENCE [LARGE SCALE GENOMIC DNA]</scope>
    <source>
        <strain evidence="8">NLD-2019</strain>
        <tissue evidence="8">Leaf</tissue>
    </source>
</reference>
<dbReference type="OrthoDB" id="5788137at2759"/>
<evidence type="ECO:0000256" key="4">
    <source>
        <dbReference type="ARBA" id="ARBA00022989"/>
    </source>
</evidence>
<dbReference type="Pfam" id="PF02544">
    <property type="entry name" value="Steroid_dh"/>
    <property type="match status" value="1"/>
</dbReference>
<dbReference type="Gene3D" id="1.20.120.1630">
    <property type="match status" value="1"/>
</dbReference>
<evidence type="ECO:0000256" key="3">
    <source>
        <dbReference type="ARBA" id="ARBA00022692"/>
    </source>
</evidence>